<dbReference type="RefSeq" id="WP_260319575.1">
    <property type="nucleotide sequence ID" value="NZ_JACIFZ010000013.1"/>
</dbReference>
<proteinExistence type="predicted"/>
<reference evidence="1 2" key="1">
    <citation type="submission" date="2020-08" db="EMBL/GenBank/DDBJ databases">
        <title>Genomic Encyclopedia of Type Strains, Phase IV (KMG-V): Genome sequencing to study the core and pangenomes of soil and plant-associated prokaryotes.</title>
        <authorList>
            <person name="Whitman W."/>
        </authorList>
    </citation>
    <scope>NUCLEOTIDE SEQUENCE [LARGE SCALE GENOMIC DNA]</scope>
    <source>
        <strain evidence="1 2">34/80</strain>
    </source>
</reference>
<sequence>MLATDNDMAPAARVVRRDIRDRCTLDLPTREGILRSDDGHAIGASWAALADAGLGRYPHRLSVGDDAEHARLAVVATRIPRAVFCLLSALHLHGLTTQPPRDVWIAMSSGSHVPRVDNLPLQMVRAFGDAYVAGIETIERGHVPLRVHGVAKTVADCFKHRNRVGLDVALEALREVRSQQKASVAELWHYAKICRVARAMHPYLTAIG</sequence>
<gene>
    <name evidence="1" type="ORF">GGD71_006366</name>
</gene>
<dbReference type="EMBL" id="JACIFZ010000013">
    <property type="protein sequence ID" value="MBB4225553.1"/>
    <property type="molecule type" value="Genomic_DNA"/>
</dbReference>
<name>A0A840FTS5_9BURK</name>
<protein>
    <submittedName>
        <fullName evidence="1">Putative transcriptional regulator of viral defense system</fullName>
    </submittedName>
</protein>
<accession>A0A840FTS5</accession>
<evidence type="ECO:0000313" key="1">
    <source>
        <dbReference type="EMBL" id="MBB4225553.1"/>
    </source>
</evidence>
<organism evidence="1 2">
    <name type="scientific">Variovorax guangxiensis</name>
    <dbReference type="NCBI Taxonomy" id="1775474"/>
    <lineage>
        <taxon>Bacteria</taxon>
        <taxon>Pseudomonadati</taxon>
        <taxon>Pseudomonadota</taxon>
        <taxon>Betaproteobacteria</taxon>
        <taxon>Burkholderiales</taxon>
        <taxon>Comamonadaceae</taxon>
        <taxon>Variovorax</taxon>
    </lineage>
</organism>
<comment type="caution">
    <text evidence="1">The sequence shown here is derived from an EMBL/GenBank/DDBJ whole genome shotgun (WGS) entry which is preliminary data.</text>
</comment>
<dbReference type="Proteomes" id="UP000524450">
    <property type="component" value="Unassembled WGS sequence"/>
</dbReference>
<dbReference type="AlphaFoldDB" id="A0A840FTS5"/>
<evidence type="ECO:0000313" key="2">
    <source>
        <dbReference type="Proteomes" id="UP000524450"/>
    </source>
</evidence>